<keyword evidence="2" id="KW-1185">Reference proteome</keyword>
<organism evidence="1 2">
    <name type="scientific">Leptolyngbya subtilissima DQ-A4</name>
    <dbReference type="NCBI Taxonomy" id="2933933"/>
    <lineage>
        <taxon>Bacteria</taxon>
        <taxon>Bacillati</taxon>
        <taxon>Cyanobacteriota</taxon>
        <taxon>Cyanophyceae</taxon>
        <taxon>Leptolyngbyales</taxon>
        <taxon>Leptolyngbyaceae</taxon>
        <taxon>Leptolyngbya group</taxon>
        <taxon>Leptolyngbya</taxon>
    </lineage>
</organism>
<accession>A0ABV0K8U1</accession>
<protein>
    <submittedName>
        <fullName evidence="1">Uncharacterized protein</fullName>
    </submittedName>
</protein>
<evidence type="ECO:0000313" key="2">
    <source>
        <dbReference type="Proteomes" id="UP001482513"/>
    </source>
</evidence>
<name>A0ABV0K8U1_9CYAN</name>
<dbReference type="EMBL" id="JAMPKX010000010">
    <property type="protein sequence ID" value="MEP0949195.1"/>
    <property type="molecule type" value="Genomic_DNA"/>
</dbReference>
<proteinExistence type="predicted"/>
<reference evidence="1 2" key="1">
    <citation type="submission" date="2022-04" db="EMBL/GenBank/DDBJ databases">
        <title>Positive selection, recombination, and allopatry shape intraspecific diversity of widespread and dominant cyanobacteria.</title>
        <authorList>
            <person name="Wei J."/>
            <person name="Shu W."/>
            <person name="Hu C."/>
        </authorList>
    </citation>
    <scope>NUCLEOTIDE SEQUENCE [LARGE SCALE GENOMIC DNA]</scope>
    <source>
        <strain evidence="1 2">DQ-A4</strain>
    </source>
</reference>
<gene>
    <name evidence="1" type="ORF">NC992_20110</name>
</gene>
<evidence type="ECO:0000313" key="1">
    <source>
        <dbReference type="EMBL" id="MEP0949195.1"/>
    </source>
</evidence>
<comment type="caution">
    <text evidence="1">The sequence shown here is derived from an EMBL/GenBank/DDBJ whole genome shotgun (WGS) entry which is preliminary data.</text>
</comment>
<sequence>MRYWVQYHNFEKLGQLPGDGCGISTDKQEVLDTVGDTIFLIVGISENPRQYLLWEQFVCNEVLDDCPKPWRFAALGEGWFLVQRRGREPLLNMQPGFKEYLEYTGRFARGCHEVTDHPFLETLLQLSEKCKPRPKKPV</sequence>
<dbReference type="Proteomes" id="UP001482513">
    <property type="component" value="Unassembled WGS sequence"/>
</dbReference>